<dbReference type="AlphaFoldDB" id="A0A0F4SQS8"/>
<proteinExistence type="predicted"/>
<evidence type="ECO:0000313" key="1">
    <source>
        <dbReference type="EMBL" id="KJZ34496.1"/>
    </source>
</evidence>
<dbReference type="Proteomes" id="UP000033500">
    <property type="component" value="Unassembled WGS sequence"/>
</dbReference>
<dbReference type="Pfam" id="PF19619">
    <property type="entry name" value="DUF6124"/>
    <property type="match status" value="1"/>
</dbReference>
<comment type="caution">
    <text evidence="1">The sequence shown here is derived from an EMBL/GenBank/DDBJ whole genome shotgun (WGS) entry which is preliminary data.</text>
</comment>
<name>A0A0F4SQS8_PSEFL</name>
<dbReference type="EMBL" id="LACD01000043">
    <property type="protein sequence ID" value="KJZ34496.1"/>
    <property type="molecule type" value="Genomic_DNA"/>
</dbReference>
<dbReference type="PATRIC" id="fig|294.131.peg.5076"/>
<reference evidence="1 2" key="1">
    <citation type="submission" date="2015-03" db="EMBL/GenBank/DDBJ databases">
        <title>Comparative genomics of Pseudomonas insights into diversity of traits involved in vanlence and defense.</title>
        <authorList>
            <person name="Qin Y."/>
        </authorList>
    </citation>
    <scope>NUCLEOTIDE SEQUENCE [LARGE SCALE GENOMIC DNA]</scope>
    <source>
        <strain evidence="1 2">C3</strain>
    </source>
</reference>
<evidence type="ECO:0000313" key="2">
    <source>
        <dbReference type="Proteomes" id="UP000033500"/>
    </source>
</evidence>
<evidence type="ECO:0008006" key="3">
    <source>
        <dbReference type="Google" id="ProtNLM"/>
    </source>
</evidence>
<gene>
    <name evidence="1" type="ORF">VC34_28610</name>
</gene>
<protein>
    <recommendedName>
        <fullName evidence="3">DUF3077 domain-containing protein</fullName>
    </recommendedName>
</protein>
<dbReference type="RefSeq" id="WP_046049597.1">
    <property type="nucleotide sequence ID" value="NZ_LACD01000043.1"/>
</dbReference>
<accession>A0A0F4SQS8</accession>
<organism evidence="1 2">
    <name type="scientific">Pseudomonas fluorescens</name>
    <dbReference type="NCBI Taxonomy" id="294"/>
    <lineage>
        <taxon>Bacteria</taxon>
        <taxon>Pseudomonadati</taxon>
        <taxon>Pseudomonadota</taxon>
        <taxon>Gammaproteobacteria</taxon>
        <taxon>Pseudomonadales</taxon>
        <taxon>Pseudomonadaceae</taxon>
        <taxon>Pseudomonas</taxon>
    </lineage>
</organism>
<sequence length="122" mass="13353">MFKVTPNPPNTGPLPYDAFRDLDPKKMTEAADRALSFYLNPGASKTQIPPRKPSTIFTIDAAVDDETLLVEACESLASASAMVNDLTDLTDGPRRQTMLVLQRVIMLGELAVNRLLDNHKPG</sequence>